<name>A0A7M7PT20_STRPU</name>
<proteinExistence type="inferred from homology"/>
<dbReference type="InterPro" id="IPR008963">
    <property type="entry name" value="Purple_acid_Pase-like_N"/>
</dbReference>
<dbReference type="InterPro" id="IPR004843">
    <property type="entry name" value="Calcineurin-like_PHP"/>
</dbReference>
<evidence type="ECO:0000259" key="5">
    <source>
        <dbReference type="Pfam" id="PF14008"/>
    </source>
</evidence>
<comment type="catalytic activity">
    <reaction evidence="3">
        <text>a phosphate monoester + H2O = an alcohol + phosphate</text>
        <dbReference type="Rhea" id="RHEA:15017"/>
        <dbReference type="ChEBI" id="CHEBI:15377"/>
        <dbReference type="ChEBI" id="CHEBI:30879"/>
        <dbReference type="ChEBI" id="CHEBI:43474"/>
        <dbReference type="ChEBI" id="CHEBI:67140"/>
        <dbReference type="EC" id="3.1.3.2"/>
    </reaction>
</comment>
<dbReference type="RefSeq" id="XP_030855124.1">
    <property type="nucleotide sequence ID" value="XM_030999264.1"/>
</dbReference>
<evidence type="ECO:0000256" key="1">
    <source>
        <dbReference type="ARBA" id="ARBA00022729"/>
    </source>
</evidence>
<evidence type="ECO:0000256" key="3">
    <source>
        <dbReference type="RuleBase" id="RU361203"/>
    </source>
</evidence>
<dbReference type="InterPro" id="IPR015914">
    <property type="entry name" value="PAPs_N"/>
</dbReference>
<dbReference type="InParanoid" id="A0A7M7PT20"/>
<dbReference type="Pfam" id="PF14008">
    <property type="entry name" value="Metallophos_C"/>
    <property type="match status" value="1"/>
</dbReference>
<keyword evidence="1 3" id="KW-0732">Signal</keyword>
<reference evidence="8" key="1">
    <citation type="submission" date="2015-02" db="EMBL/GenBank/DDBJ databases">
        <title>Genome sequencing for Strongylocentrotus purpuratus.</title>
        <authorList>
            <person name="Murali S."/>
            <person name="Liu Y."/>
            <person name="Vee V."/>
            <person name="English A."/>
            <person name="Wang M."/>
            <person name="Skinner E."/>
            <person name="Han Y."/>
            <person name="Muzny D.M."/>
            <person name="Worley K.C."/>
            <person name="Gibbs R.A."/>
        </authorList>
    </citation>
    <scope>NUCLEOTIDE SEQUENCE</scope>
</reference>
<evidence type="ECO:0000313" key="8">
    <source>
        <dbReference type="Proteomes" id="UP000007110"/>
    </source>
</evidence>
<keyword evidence="8" id="KW-1185">Reference proteome</keyword>
<dbReference type="SUPFAM" id="SSF56300">
    <property type="entry name" value="Metallo-dependent phosphatases"/>
    <property type="match status" value="1"/>
</dbReference>
<dbReference type="OrthoDB" id="45007at2759"/>
<evidence type="ECO:0000256" key="2">
    <source>
        <dbReference type="ARBA" id="ARBA00023180"/>
    </source>
</evidence>
<comment type="similarity">
    <text evidence="3">Belongs to the metallophosphoesterase superfamily. Purple acid phosphatase family.</text>
</comment>
<dbReference type="CTD" id="390928"/>
<feature type="domain" description="Purple acid phosphatase N-terminal" evidence="6">
    <location>
        <begin position="47"/>
        <end position="140"/>
    </location>
</feature>
<dbReference type="AlphaFoldDB" id="A0A7M7PT20"/>
<dbReference type="EC" id="3.1.3.2" evidence="3"/>
<dbReference type="InterPro" id="IPR029052">
    <property type="entry name" value="Metallo-depent_PP-like"/>
</dbReference>
<evidence type="ECO:0000313" key="7">
    <source>
        <dbReference type="EnsemblMetazoa" id="XP_030855124"/>
    </source>
</evidence>
<dbReference type="Proteomes" id="UP000007110">
    <property type="component" value="Unassembled WGS sequence"/>
</dbReference>
<dbReference type="Pfam" id="PF00149">
    <property type="entry name" value="Metallophos"/>
    <property type="match status" value="1"/>
</dbReference>
<keyword evidence="3" id="KW-0378">Hydrolase</keyword>
<feature type="domain" description="Calcineurin-like phosphoesterase" evidence="4">
    <location>
        <begin position="150"/>
        <end position="349"/>
    </location>
</feature>
<feature type="chain" id="PRO_5029938559" description="Purple acid phosphatase" evidence="3">
    <location>
        <begin position="17"/>
        <end position="449"/>
    </location>
</feature>
<dbReference type="OMA" id="FTEFMHR"/>
<dbReference type="EnsemblMetazoa" id="XM_030999264">
    <property type="protein sequence ID" value="XP_030855124"/>
    <property type="gene ID" value="LOC580652"/>
</dbReference>
<feature type="signal peptide" evidence="3">
    <location>
        <begin position="1"/>
        <end position="16"/>
    </location>
</feature>
<dbReference type="InterPro" id="IPR041792">
    <property type="entry name" value="MPP_PAP"/>
</dbReference>
<dbReference type="KEGG" id="spu:580652"/>
<dbReference type="SUPFAM" id="SSF49363">
    <property type="entry name" value="Purple acid phosphatase, N-terminal domain"/>
    <property type="match status" value="1"/>
</dbReference>
<dbReference type="FunCoup" id="A0A7M7PT20">
    <property type="interactions" value="660"/>
</dbReference>
<evidence type="ECO:0000259" key="6">
    <source>
        <dbReference type="Pfam" id="PF16656"/>
    </source>
</evidence>
<dbReference type="GO" id="GO:0003993">
    <property type="term" value="F:acid phosphatase activity"/>
    <property type="evidence" value="ECO:0007669"/>
    <property type="project" value="UniProtKB-EC"/>
</dbReference>
<dbReference type="PANTHER" id="PTHR45867">
    <property type="entry name" value="PURPLE ACID PHOSPHATASE"/>
    <property type="match status" value="1"/>
</dbReference>
<organism evidence="7 8">
    <name type="scientific">Strongylocentrotus purpuratus</name>
    <name type="common">Purple sea urchin</name>
    <dbReference type="NCBI Taxonomy" id="7668"/>
    <lineage>
        <taxon>Eukaryota</taxon>
        <taxon>Metazoa</taxon>
        <taxon>Echinodermata</taxon>
        <taxon>Eleutherozoa</taxon>
        <taxon>Echinozoa</taxon>
        <taxon>Echinoidea</taxon>
        <taxon>Euechinoidea</taxon>
        <taxon>Echinacea</taxon>
        <taxon>Camarodonta</taxon>
        <taxon>Echinidea</taxon>
        <taxon>Strongylocentrotidae</taxon>
        <taxon>Strongylocentrotus</taxon>
    </lineage>
</organism>
<dbReference type="InterPro" id="IPR025733">
    <property type="entry name" value="PAPs_C"/>
</dbReference>
<sequence length="449" mass="51386">MMLILIIISLFGLGLGLTFPTRNGLERNDISLSSVADDGDPVFHTQPEQIHISATGDVSEMTVTWSTLNQTRQSAVEYGLSSGNLSSVAMGTSTKFVDGGPKRHTQFIHRVRLIGLKPGELYTYRCGGDEGWSSQFTFKTFQAGTNWSPRFAVYGDMGNENAQSLARLQIESQERMYDAILHVGDFAYDFSFNDGETGDEFMRQIESVAGYVPYMTCPGNHEYHYNFSNYKNRFTMPMYEDTKNLWYSWNVGPAHIISISTEVYFYVYYGLHLIIDQINWLKADLFEANKPENRSQRPWIITMGHRPAYCTNNDGDDCTMSVSIIRSALEELFYDNGVDVEFWAHEHSYERLWPVYNRKVYNGSLSEPYNNPKAPVHLITGSAGCRERRDPFTHSEPWDAFRSNDYGYHRMHIINNTHINFEQVSDDKGGAVIDKFTLIKEKHGPEAWL</sequence>
<dbReference type="Gene3D" id="3.60.21.10">
    <property type="match status" value="1"/>
</dbReference>
<keyword evidence="2" id="KW-0325">Glycoprotein</keyword>
<protein>
    <recommendedName>
        <fullName evidence="3">Purple acid phosphatase</fullName>
        <ecNumber evidence="3">3.1.3.2</ecNumber>
    </recommendedName>
</protein>
<dbReference type="PANTHER" id="PTHR45867:SF3">
    <property type="entry name" value="ACID PHOSPHATASE TYPE 7"/>
    <property type="match status" value="1"/>
</dbReference>
<dbReference type="Gene3D" id="2.60.40.380">
    <property type="entry name" value="Purple acid phosphatase-like, N-terminal"/>
    <property type="match status" value="1"/>
</dbReference>
<reference evidence="7" key="2">
    <citation type="submission" date="2021-01" db="UniProtKB">
        <authorList>
            <consortium name="EnsemblMetazoa"/>
        </authorList>
    </citation>
    <scope>IDENTIFICATION</scope>
</reference>
<evidence type="ECO:0000259" key="4">
    <source>
        <dbReference type="Pfam" id="PF00149"/>
    </source>
</evidence>
<dbReference type="CDD" id="cd00839">
    <property type="entry name" value="MPP_PAPs"/>
    <property type="match status" value="1"/>
</dbReference>
<dbReference type="GO" id="GO:0046872">
    <property type="term" value="F:metal ion binding"/>
    <property type="evidence" value="ECO:0007669"/>
    <property type="project" value="InterPro"/>
</dbReference>
<feature type="domain" description="Purple acid phosphatase C-terminal" evidence="5">
    <location>
        <begin position="374"/>
        <end position="434"/>
    </location>
</feature>
<accession>A0A7M7PT20</accession>
<dbReference type="GeneID" id="580652"/>
<dbReference type="Pfam" id="PF16656">
    <property type="entry name" value="Pur_ac_phosph_N"/>
    <property type="match status" value="1"/>
</dbReference>